<dbReference type="EMBL" id="AWXU01000066">
    <property type="protein sequence ID" value="KFN47399.1"/>
    <property type="molecule type" value="Genomic_DNA"/>
</dbReference>
<dbReference type="Pfam" id="PF19611">
    <property type="entry name" value="DUF6116"/>
    <property type="match status" value="1"/>
</dbReference>
<accession>A0A091B999</accession>
<name>A0A091B999_9GAMM</name>
<evidence type="ECO:0000313" key="1">
    <source>
        <dbReference type="EMBL" id="KFN47399.1"/>
    </source>
</evidence>
<gene>
    <name evidence="1" type="ORF">P873_01790</name>
</gene>
<sequence length="78" mass="8550">MPHPLTAPVVGWFSRLEHPTLFRVTLVLMLVSWLLPDPLPLLDELVTALGVLVLANWKRRGAVVEAAAPAPPREPPAE</sequence>
<dbReference type="InterPro" id="IPR046119">
    <property type="entry name" value="DUF6116"/>
</dbReference>
<organism evidence="1 2">
    <name type="scientific">Arenimonas composti TR7-09 = DSM 18010</name>
    <dbReference type="NCBI Taxonomy" id="1121013"/>
    <lineage>
        <taxon>Bacteria</taxon>
        <taxon>Pseudomonadati</taxon>
        <taxon>Pseudomonadota</taxon>
        <taxon>Gammaproteobacteria</taxon>
        <taxon>Lysobacterales</taxon>
        <taxon>Lysobacteraceae</taxon>
        <taxon>Arenimonas</taxon>
    </lineage>
</organism>
<dbReference type="Proteomes" id="UP000029391">
    <property type="component" value="Unassembled WGS sequence"/>
</dbReference>
<evidence type="ECO:0000313" key="2">
    <source>
        <dbReference type="Proteomes" id="UP000029391"/>
    </source>
</evidence>
<keyword evidence="2" id="KW-1185">Reference proteome</keyword>
<dbReference type="AlphaFoldDB" id="A0A091B999"/>
<proteinExistence type="predicted"/>
<protein>
    <submittedName>
        <fullName evidence="1">Uncharacterized protein</fullName>
    </submittedName>
</protein>
<dbReference type="RefSeq" id="WP_026816031.1">
    <property type="nucleotide sequence ID" value="NZ_AUFF01000001.1"/>
</dbReference>
<dbReference type="STRING" id="1121013.GCA_000426365_00518"/>
<comment type="caution">
    <text evidence="1">The sequence shown here is derived from an EMBL/GenBank/DDBJ whole genome shotgun (WGS) entry which is preliminary data.</text>
</comment>
<dbReference type="OrthoDB" id="5741597at2"/>
<reference evidence="1 2" key="1">
    <citation type="submission" date="2013-09" db="EMBL/GenBank/DDBJ databases">
        <title>Genome sequencing of Arenimonas composti.</title>
        <authorList>
            <person name="Chen F."/>
            <person name="Wang G."/>
        </authorList>
    </citation>
    <scope>NUCLEOTIDE SEQUENCE [LARGE SCALE GENOMIC DNA]</scope>
    <source>
        <strain evidence="1 2">TR7-09</strain>
    </source>
</reference>